<dbReference type="InterPro" id="IPR000477">
    <property type="entry name" value="RT_dom"/>
</dbReference>
<dbReference type="SUPFAM" id="SSF56672">
    <property type="entry name" value="DNA/RNA polymerases"/>
    <property type="match status" value="2"/>
</dbReference>
<dbReference type="Pfam" id="PF17919">
    <property type="entry name" value="RT_RNaseH_2"/>
    <property type="match status" value="2"/>
</dbReference>
<dbReference type="Gene3D" id="2.40.70.10">
    <property type="entry name" value="Acid Proteases"/>
    <property type="match status" value="1"/>
</dbReference>
<accession>A0A6L2MM01</accession>
<dbReference type="InterPro" id="IPR021109">
    <property type="entry name" value="Peptidase_aspartic_dom_sf"/>
</dbReference>
<dbReference type="Pfam" id="PF25597">
    <property type="entry name" value="SH3_retrovirus"/>
    <property type="match status" value="1"/>
</dbReference>
<feature type="compositionally biased region" description="Low complexity" evidence="1">
    <location>
        <begin position="69"/>
        <end position="94"/>
    </location>
</feature>
<feature type="non-terminal residue" evidence="3">
    <location>
        <position position="1"/>
    </location>
</feature>
<evidence type="ECO:0000313" key="3">
    <source>
        <dbReference type="EMBL" id="GEU74369.1"/>
    </source>
</evidence>
<proteinExistence type="predicted"/>
<keyword evidence="3" id="KW-0808">Transferase</keyword>
<dbReference type="AlphaFoldDB" id="A0A6L2MM01"/>
<dbReference type="InterPro" id="IPR041577">
    <property type="entry name" value="RT_RNaseH_2"/>
</dbReference>
<name>A0A6L2MM01_TANCI</name>
<dbReference type="GO" id="GO:0003964">
    <property type="term" value="F:RNA-directed DNA polymerase activity"/>
    <property type="evidence" value="ECO:0007669"/>
    <property type="project" value="UniProtKB-KW"/>
</dbReference>
<organism evidence="3">
    <name type="scientific">Tanacetum cinerariifolium</name>
    <name type="common">Dalmatian daisy</name>
    <name type="synonym">Chrysanthemum cinerariifolium</name>
    <dbReference type="NCBI Taxonomy" id="118510"/>
    <lineage>
        <taxon>Eukaryota</taxon>
        <taxon>Viridiplantae</taxon>
        <taxon>Streptophyta</taxon>
        <taxon>Embryophyta</taxon>
        <taxon>Tracheophyta</taxon>
        <taxon>Spermatophyta</taxon>
        <taxon>Magnoliopsida</taxon>
        <taxon>eudicotyledons</taxon>
        <taxon>Gunneridae</taxon>
        <taxon>Pentapetalae</taxon>
        <taxon>asterids</taxon>
        <taxon>campanulids</taxon>
        <taxon>Asterales</taxon>
        <taxon>Asteraceae</taxon>
        <taxon>Asteroideae</taxon>
        <taxon>Anthemideae</taxon>
        <taxon>Anthemidinae</taxon>
        <taxon>Tanacetum</taxon>
    </lineage>
</organism>
<evidence type="ECO:0000259" key="2">
    <source>
        <dbReference type="SMART" id="SM00343"/>
    </source>
</evidence>
<feature type="domain" description="CCHC-type" evidence="2">
    <location>
        <begin position="165"/>
        <end position="181"/>
    </location>
</feature>
<keyword evidence="3" id="KW-0695">RNA-directed DNA polymerase</keyword>
<dbReference type="PANTHER" id="PTHR15503">
    <property type="entry name" value="LDOC1 RELATED"/>
    <property type="match status" value="1"/>
</dbReference>
<dbReference type="Pfam" id="PF08284">
    <property type="entry name" value="RVP_2"/>
    <property type="match status" value="2"/>
</dbReference>
<dbReference type="Gene3D" id="3.10.10.10">
    <property type="entry name" value="HIV Type 1 Reverse Transcriptase, subunit A, domain 1"/>
    <property type="match status" value="2"/>
</dbReference>
<dbReference type="GO" id="GO:0008270">
    <property type="term" value="F:zinc ion binding"/>
    <property type="evidence" value="ECO:0007669"/>
    <property type="project" value="InterPro"/>
</dbReference>
<dbReference type="Gene3D" id="4.10.60.10">
    <property type="entry name" value="Zinc finger, CCHC-type"/>
    <property type="match status" value="1"/>
</dbReference>
<dbReference type="InterPro" id="IPR043502">
    <property type="entry name" value="DNA/RNA_pol_sf"/>
</dbReference>
<reference evidence="3" key="1">
    <citation type="journal article" date="2019" name="Sci. Rep.">
        <title>Draft genome of Tanacetum cinerariifolium, the natural source of mosquito coil.</title>
        <authorList>
            <person name="Yamashiro T."/>
            <person name="Shiraishi A."/>
            <person name="Satake H."/>
            <person name="Nakayama K."/>
        </authorList>
    </citation>
    <scope>NUCLEOTIDE SEQUENCE</scope>
</reference>
<sequence length="1140" mass="130680">EVQRLEDELRYLKLRDMNIAAYMKRFNELALLCPDALNDAVRMAHALMEQKIQAKNEIIAEGIKRKWENNNQGNNNSRHNRGNYQNNNHHNQNNNQIQSNARALITAQNARANQTRIAPKCDCYGRCHFDQCPPKCDNCGRIRHKAKDCQSKNVASGATVQLNVVCYECGEKGYKSLACSKKADRRGENVQGQAYVIHDSEHNQGPNVVTGTFLLNNRYATMLFESGADKSFVDIKFSHLIDIKPVKLNSSYEVELADEKVFSTNSVLRSCTLNLLDHLFDIDLMTIELGTFDVIVGMDWLVERDVLIMCGKYIERGSQLFIAQVTEKEPAKKQLQDVPVVCNFTEGFIRPSSSPWGASVLFVKKKDGFFRMCIDYQELNKLTVKNRHVINSNGVHVDPAKVEAIQNWSAPTTPTEVRQFLGLAGYYRRFIEGFSLISKTLSRLTQKNKKYEWGMEEEEEAFQTLMQKLCSTPILALPEGTKNFMLYCDASLKGFGAVWMQREKVIAYASQQLKKHEENYTTHDLELGLPITPSGYDSIWDIIDRLTKSAHFLLMKKTDSIEKLAQQSEGDFIPLEEIQLDDKLHFIEEPVEIMDREVKQLKQSRIPIVKVRWNSRRGPEYTWEREDFFKRNYPHLFSIELADRKVVSTNSVLRGSTLNLLDHLFDIDLMPIELGTFDVIVGMDWLVERDALIVCGKKEVHVPYKSKTLVVKSDSSVSRLKELSEKGFIRPSSSPWGASVLFVKKKDESFCMCINYRELNKLTVKNRYPLPRIDDLFDQLQGSSVYSKIDLQSGYHQLRIREEDIPITAFRTSNGVHVDPAKVEAIRNWSAPTTPTEKNKKYEWGMEEEEAFQTLKQKLCSAPILALVEGTKNFIVYCDASLKGFGAVLMQREKEGRTYLGLILRILDLYSITLQGTTSPNPIRLMAKASSSQEWLWHRRLSHLNFDTINLLSKNDIVVGLPNLKFVKDHLCSSLIVDDYSKYTWTHFLRSKDETPEVLIDFLRLVQRGLHAQAEAIATTCFTQNRSLVIPRHEKTLYHIINERKPSVKFFYIFGSLCYIVRDGENLDKIKEKGDACIFVGYSTQSRAYRVFNKRTRVIVEMIHVNFDELPHIASDHVSSDPALECQRTALEHDSLSPGP</sequence>
<protein>
    <submittedName>
        <fullName evidence="3">Reverse transcriptase domain-containing protein</fullName>
    </submittedName>
</protein>
<evidence type="ECO:0000256" key="1">
    <source>
        <dbReference type="SAM" id="MobiDB-lite"/>
    </source>
</evidence>
<dbReference type="InterPro" id="IPR025724">
    <property type="entry name" value="GAG-pre-integrase_dom"/>
</dbReference>
<gene>
    <name evidence="3" type="ORF">Tci_046347</name>
</gene>
<feature type="region of interest" description="Disordered" evidence="1">
    <location>
        <begin position="68"/>
        <end position="94"/>
    </location>
</feature>
<keyword evidence="3" id="KW-0548">Nucleotidyltransferase</keyword>
<dbReference type="GO" id="GO:0003676">
    <property type="term" value="F:nucleic acid binding"/>
    <property type="evidence" value="ECO:0007669"/>
    <property type="project" value="InterPro"/>
</dbReference>
<dbReference type="EMBL" id="BKCJ010006872">
    <property type="protein sequence ID" value="GEU74369.1"/>
    <property type="molecule type" value="Genomic_DNA"/>
</dbReference>
<dbReference type="Pfam" id="PF00078">
    <property type="entry name" value="RVT_1"/>
    <property type="match status" value="1"/>
</dbReference>
<dbReference type="SMART" id="SM00343">
    <property type="entry name" value="ZnF_C2HC"/>
    <property type="match status" value="2"/>
</dbReference>
<dbReference type="InterPro" id="IPR032567">
    <property type="entry name" value="RTL1-rel"/>
</dbReference>
<dbReference type="InterPro" id="IPR043128">
    <property type="entry name" value="Rev_trsase/Diguanyl_cyclase"/>
</dbReference>
<comment type="caution">
    <text evidence="3">The sequence shown here is derived from an EMBL/GenBank/DDBJ whole genome shotgun (WGS) entry which is preliminary data.</text>
</comment>
<dbReference type="Gene3D" id="3.30.70.270">
    <property type="match status" value="3"/>
</dbReference>
<dbReference type="InterPro" id="IPR057670">
    <property type="entry name" value="SH3_retrovirus"/>
</dbReference>
<dbReference type="CDD" id="cd01647">
    <property type="entry name" value="RT_LTR"/>
    <property type="match status" value="1"/>
</dbReference>
<dbReference type="InterPro" id="IPR001878">
    <property type="entry name" value="Znf_CCHC"/>
</dbReference>
<dbReference type="FunFam" id="3.30.70.270:FF:000020">
    <property type="entry name" value="Transposon Tf2-6 polyprotein-like Protein"/>
    <property type="match status" value="1"/>
</dbReference>
<feature type="domain" description="CCHC-type" evidence="2">
    <location>
        <begin position="135"/>
        <end position="151"/>
    </location>
</feature>
<dbReference type="CDD" id="cd00303">
    <property type="entry name" value="retropepsin_like"/>
    <property type="match status" value="2"/>
</dbReference>
<dbReference type="Pfam" id="PF13976">
    <property type="entry name" value="gag_pre-integrs"/>
    <property type="match status" value="1"/>
</dbReference>
<dbReference type="PANTHER" id="PTHR15503:SF45">
    <property type="entry name" value="RNA-DIRECTED DNA POLYMERASE HOMOLOG"/>
    <property type="match status" value="1"/>
</dbReference>